<dbReference type="Proteomes" id="UP000280008">
    <property type="component" value="Unassembled WGS sequence"/>
</dbReference>
<name>A0A495IFA8_9MICO</name>
<evidence type="ECO:0000313" key="3">
    <source>
        <dbReference type="EMBL" id="RKR74687.1"/>
    </source>
</evidence>
<dbReference type="AlphaFoldDB" id="A0A495IFA8"/>
<dbReference type="OrthoDB" id="5006101at2"/>
<sequence length="290" mass="29639">MTSKPAFDDERSAAIRRMLTAQVAAAAPAAPASARPTRRRRPILIATMATAAAVVIAGGVGLAVHGLPGSAPGGDQAPHIAAPSPTATVAPPVTGSPAPEPSSGLPAGESTPTPVPSFSNDPRTWTVGYASFGPVTLGGSPEQTLTGAGFTRMEDGGCGVSYLYGKYDDSVSSDLPYYLQVIVGQTTGVDEFDVHVSYTSDDSASPIPGSPQTAEGIGLGDSQASLLAAYPALQKINDVPTAGDTPGVRTFQSSSVDGGRMTFMLKEYAPSDWRIFTMNITAVDYTGANC</sequence>
<keyword evidence="4" id="KW-1185">Reference proteome</keyword>
<gene>
    <name evidence="3" type="ORF">C8E83_1814</name>
</gene>
<feature type="region of interest" description="Disordered" evidence="1">
    <location>
        <begin position="73"/>
        <end position="121"/>
    </location>
</feature>
<organism evidence="3 4">
    <name type="scientific">Frondihabitans australicus</name>
    <dbReference type="NCBI Taxonomy" id="386892"/>
    <lineage>
        <taxon>Bacteria</taxon>
        <taxon>Bacillati</taxon>
        <taxon>Actinomycetota</taxon>
        <taxon>Actinomycetes</taxon>
        <taxon>Micrococcales</taxon>
        <taxon>Microbacteriaceae</taxon>
        <taxon>Frondihabitans</taxon>
    </lineage>
</organism>
<feature type="compositionally biased region" description="Low complexity" evidence="1">
    <location>
        <begin position="81"/>
        <end position="97"/>
    </location>
</feature>
<comment type="caution">
    <text evidence="3">The sequence shown here is derived from an EMBL/GenBank/DDBJ whole genome shotgun (WGS) entry which is preliminary data.</text>
</comment>
<feature type="transmembrane region" description="Helical" evidence="2">
    <location>
        <begin position="44"/>
        <end position="64"/>
    </location>
</feature>
<keyword evidence="2" id="KW-1133">Transmembrane helix</keyword>
<feature type="compositionally biased region" description="Polar residues" evidence="1">
    <location>
        <begin position="110"/>
        <end position="121"/>
    </location>
</feature>
<reference evidence="3 4" key="1">
    <citation type="submission" date="2018-10" db="EMBL/GenBank/DDBJ databases">
        <title>Sequencing the genomes of 1000 actinobacteria strains.</title>
        <authorList>
            <person name="Klenk H.-P."/>
        </authorList>
    </citation>
    <scope>NUCLEOTIDE SEQUENCE [LARGE SCALE GENOMIC DNA]</scope>
    <source>
        <strain evidence="3 4">DSM 17894</strain>
    </source>
</reference>
<evidence type="ECO:0000313" key="4">
    <source>
        <dbReference type="Proteomes" id="UP000280008"/>
    </source>
</evidence>
<dbReference type="EMBL" id="RBKS01000001">
    <property type="protein sequence ID" value="RKR74687.1"/>
    <property type="molecule type" value="Genomic_DNA"/>
</dbReference>
<keyword evidence="2" id="KW-0812">Transmembrane</keyword>
<proteinExistence type="predicted"/>
<dbReference type="RefSeq" id="WP_121369526.1">
    <property type="nucleotide sequence ID" value="NZ_RBKS01000001.1"/>
</dbReference>
<protein>
    <submittedName>
        <fullName evidence="3">Uncharacterized protein</fullName>
    </submittedName>
</protein>
<evidence type="ECO:0000256" key="2">
    <source>
        <dbReference type="SAM" id="Phobius"/>
    </source>
</evidence>
<keyword evidence="2" id="KW-0472">Membrane</keyword>
<accession>A0A495IFA8</accession>
<evidence type="ECO:0000256" key="1">
    <source>
        <dbReference type="SAM" id="MobiDB-lite"/>
    </source>
</evidence>